<comment type="subunit">
    <text evidence="3">Component of the ER membrane protein complex (EMC).</text>
</comment>
<keyword evidence="9" id="KW-0472">Membrane</keyword>
<evidence type="ECO:0000256" key="5">
    <source>
        <dbReference type="ARBA" id="ARBA00022692"/>
    </source>
</evidence>
<evidence type="ECO:0000313" key="15">
    <source>
        <dbReference type="RefSeq" id="XP_030753739.1"/>
    </source>
</evidence>
<feature type="domain" description="EMC1 first beta-propeller" evidence="13">
    <location>
        <begin position="23"/>
        <end position="149"/>
    </location>
</feature>
<evidence type="ECO:0000256" key="3">
    <source>
        <dbReference type="ARBA" id="ARBA00011276"/>
    </source>
</evidence>
<evidence type="ECO:0000256" key="2">
    <source>
        <dbReference type="ARBA" id="ARBA00007904"/>
    </source>
</evidence>
<protein>
    <recommendedName>
        <fullName evidence="4">ER membrane protein complex subunit 1</fullName>
    </recommendedName>
</protein>
<dbReference type="InterPro" id="IPR011047">
    <property type="entry name" value="Quinoprotein_ADH-like_sf"/>
</dbReference>
<evidence type="ECO:0000259" key="12">
    <source>
        <dbReference type="Pfam" id="PF07774"/>
    </source>
</evidence>
<accession>A0A6J2XT19</accession>
<dbReference type="CTD" id="23065"/>
<dbReference type="InterPro" id="IPR018391">
    <property type="entry name" value="PQQ_b-propeller_rpt"/>
</dbReference>
<dbReference type="Proteomes" id="UP000504635">
    <property type="component" value="Unplaced"/>
</dbReference>
<dbReference type="GO" id="GO:0072546">
    <property type="term" value="C:EMC complex"/>
    <property type="evidence" value="ECO:0007669"/>
    <property type="project" value="InterPro"/>
</dbReference>
<keyword evidence="7" id="KW-0256">Endoplasmic reticulum</keyword>
<keyword evidence="10" id="KW-0325">Glycoprotein</keyword>
<feature type="chain" id="PRO_5027087748" description="ER membrane protein complex subunit 1" evidence="11">
    <location>
        <begin position="24"/>
        <end position="889"/>
    </location>
</feature>
<dbReference type="PANTHER" id="PTHR21573">
    <property type="entry name" value="ER MEMBRANE PROTEIN COMPLEX SUBUNIT 1"/>
    <property type="match status" value="1"/>
</dbReference>
<dbReference type="InParanoid" id="A0A6J2XT19"/>
<keyword evidence="5" id="KW-0812">Transmembrane</keyword>
<dbReference type="InterPro" id="IPR058545">
    <property type="entry name" value="Beta-prop_EMC1_1st"/>
</dbReference>
<dbReference type="KEGG" id="soy:115880604"/>
<evidence type="ECO:0000256" key="7">
    <source>
        <dbReference type="ARBA" id="ARBA00022824"/>
    </source>
</evidence>
<keyword evidence="6 11" id="KW-0732">Signal</keyword>
<dbReference type="OrthoDB" id="28092at2759"/>
<feature type="signal peptide" evidence="11">
    <location>
        <begin position="1"/>
        <end position="23"/>
    </location>
</feature>
<dbReference type="InterPro" id="IPR026895">
    <property type="entry name" value="EMC1"/>
</dbReference>
<evidence type="ECO:0000313" key="14">
    <source>
        <dbReference type="Proteomes" id="UP000504635"/>
    </source>
</evidence>
<dbReference type="SUPFAM" id="SSF50998">
    <property type="entry name" value="Quinoprotein alcohol dehydrogenase-like"/>
    <property type="match status" value="1"/>
</dbReference>
<comment type="subcellular location">
    <subcellularLocation>
        <location evidence="1">Endoplasmic reticulum membrane</location>
        <topology evidence="1">Single-pass type I membrane protein</topology>
    </subcellularLocation>
</comment>
<dbReference type="GO" id="GO:0034975">
    <property type="term" value="P:protein folding in endoplasmic reticulum"/>
    <property type="evidence" value="ECO:0007669"/>
    <property type="project" value="TreeGrafter"/>
</dbReference>
<sequence>MANFRSIYKIQVFLTILIHLTVALYEDQVGKFDWKRSFVGKVKFVSFEAKRIIVATEENVLATLNLNNGDIQWRQILEDPSNYQLELLHVNKDILTVSGVRNNWLVRTWNINTGTLLAEWVINAERTVPSAFTIINGKILHLVPITGSHLEITTYSFIDHENGVLKGVTRIVSAPWLTNISNCVFAGLHYVCVGSNQLHFINLDQENSKFITKPLDTFIESEAGKIILIEYKHKTPSFLMLSNNIAKLASIVDENIVIKPFDLMPNAVNVVGNGKDLIYQLEANDNKEKLIRIKVKDFQTGADEFSVDLDYPLGLGAPIILGAQNRGSSSDLLLSTTDNALLLVRLPEAKILWSREEALSNIVATEFFELPISELDASIEHEFDNENDIFGMFSHRISTQINQFYNLVFGNKLLQNSGLVRDEFGLHKIIVVATRAGKLFALDTLSGSIAWSYRLPNIQPFLGLNGQEQMLLYVQRTAQFAPLPAHCILLAQDTITGNGILFEFDPITGYSDKGIQKLPYRISQATLLLQHDKNFLKPLLVLSQDNELYAYPRDAVSVIKDHFSTIFLYTANSETAILTGFTLKYSTENQMVVKKSWDIDLKPSKIVALGVKPQNEQVHSQGKVLYDRSVYYKYVNPNLLAVATISPDPMHHNVLSIYLIDGVTGLVVYGTSHKRAKGPVHLVHSENWLVYSYFNERFRRTELAALELYEGHLQSNSTAFSSFAVSQLPHIQSQSYILPLVPLKMAVTLTERGITNKFLLVAMSSGAVLEIPWLLLQPRFENMPCGPEESCIPYMPEIPMHPEAIINYNQTLGRIRGIEVAPARLESTSHILVHGLDIFYTRVAPSKTFDVLKEDFDHKLIVLVLSALIIATFVTKKLAARKALKQAWK</sequence>
<reference evidence="15" key="1">
    <citation type="submission" date="2025-08" db="UniProtKB">
        <authorList>
            <consortium name="RefSeq"/>
        </authorList>
    </citation>
    <scope>IDENTIFICATION</scope>
    <source>
        <tissue evidence="15">Gonads</tissue>
    </source>
</reference>
<dbReference type="SMART" id="SM00564">
    <property type="entry name" value="PQQ"/>
    <property type="match status" value="2"/>
</dbReference>
<dbReference type="GeneID" id="115880604"/>
<dbReference type="FunCoup" id="A0A6J2XT19">
    <property type="interactions" value="2555"/>
</dbReference>
<keyword evidence="14" id="KW-1185">Reference proteome</keyword>
<keyword evidence="8" id="KW-1133">Transmembrane helix</keyword>
<dbReference type="RefSeq" id="XP_030753739.1">
    <property type="nucleotide sequence ID" value="XM_030897879.1"/>
</dbReference>
<evidence type="ECO:0000256" key="6">
    <source>
        <dbReference type="ARBA" id="ARBA00022729"/>
    </source>
</evidence>
<dbReference type="PANTHER" id="PTHR21573:SF0">
    <property type="entry name" value="ER MEMBRANE PROTEIN COMPLEX SUBUNIT 1"/>
    <property type="match status" value="1"/>
</dbReference>
<dbReference type="AlphaFoldDB" id="A0A6J2XT19"/>
<gene>
    <name evidence="15" type="primary">LOC115880604</name>
</gene>
<evidence type="ECO:0000256" key="8">
    <source>
        <dbReference type="ARBA" id="ARBA00022989"/>
    </source>
</evidence>
<evidence type="ECO:0000256" key="9">
    <source>
        <dbReference type="ARBA" id="ARBA00023136"/>
    </source>
</evidence>
<dbReference type="Pfam" id="PF25293">
    <property type="entry name" value="Beta-prop_EMC1_N"/>
    <property type="match status" value="1"/>
</dbReference>
<evidence type="ECO:0000259" key="13">
    <source>
        <dbReference type="Pfam" id="PF25293"/>
    </source>
</evidence>
<organism evidence="14 15">
    <name type="scientific">Sitophilus oryzae</name>
    <name type="common">Rice weevil</name>
    <name type="synonym">Curculio oryzae</name>
    <dbReference type="NCBI Taxonomy" id="7048"/>
    <lineage>
        <taxon>Eukaryota</taxon>
        <taxon>Metazoa</taxon>
        <taxon>Ecdysozoa</taxon>
        <taxon>Arthropoda</taxon>
        <taxon>Hexapoda</taxon>
        <taxon>Insecta</taxon>
        <taxon>Pterygota</taxon>
        <taxon>Neoptera</taxon>
        <taxon>Endopterygota</taxon>
        <taxon>Coleoptera</taxon>
        <taxon>Polyphaga</taxon>
        <taxon>Cucujiformia</taxon>
        <taxon>Curculionidae</taxon>
        <taxon>Dryophthorinae</taxon>
        <taxon>Sitophilus</taxon>
    </lineage>
</organism>
<evidence type="ECO:0000256" key="1">
    <source>
        <dbReference type="ARBA" id="ARBA00004115"/>
    </source>
</evidence>
<evidence type="ECO:0000256" key="10">
    <source>
        <dbReference type="ARBA" id="ARBA00023180"/>
    </source>
</evidence>
<dbReference type="InterPro" id="IPR011678">
    <property type="entry name" value="EMC1_C"/>
</dbReference>
<name>A0A6J2XT19_SITOR</name>
<comment type="similarity">
    <text evidence="2">Belongs to the EMC1 family.</text>
</comment>
<proteinExistence type="inferred from homology"/>
<evidence type="ECO:0000256" key="4">
    <source>
        <dbReference type="ARBA" id="ARBA00020824"/>
    </source>
</evidence>
<feature type="domain" description="ER membrane protein complex subunit 1 C-terminal" evidence="12">
    <location>
        <begin position="685"/>
        <end position="888"/>
    </location>
</feature>
<evidence type="ECO:0000256" key="11">
    <source>
        <dbReference type="SAM" id="SignalP"/>
    </source>
</evidence>
<dbReference type="Pfam" id="PF07774">
    <property type="entry name" value="EMC1_C"/>
    <property type="match status" value="1"/>
</dbReference>